<dbReference type="Gene3D" id="3.40.640.10">
    <property type="entry name" value="Type I PLP-dependent aspartate aminotransferase-like (Major domain)"/>
    <property type="match status" value="1"/>
</dbReference>
<dbReference type="InterPro" id="IPR015421">
    <property type="entry name" value="PyrdxlP-dep_Trfase_major"/>
</dbReference>
<dbReference type="InterPro" id="IPR015424">
    <property type="entry name" value="PyrdxlP-dep_Trfase"/>
</dbReference>
<dbReference type="RefSeq" id="WP_074463138.1">
    <property type="nucleotide sequence ID" value="NZ_FMUR01000018.1"/>
</dbReference>
<dbReference type="InterPro" id="IPR015422">
    <property type="entry name" value="PyrdxlP-dep_Trfase_small"/>
</dbReference>
<dbReference type="EMBL" id="FMUR01000018">
    <property type="protein sequence ID" value="SCY46503.1"/>
    <property type="molecule type" value="Genomic_DNA"/>
</dbReference>
<dbReference type="PANTHER" id="PTHR30244">
    <property type="entry name" value="TRANSAMINASE"/>
    <property type="match status" value="1"/>
</dbReference>
<dbReference type="SUPFAM" id="SSF53383">
    <property type="entry name" value="PLP-dependent transferases"/>
    <property type="match status" value="1"/>
</dbReference>
<dbReference type="AlphaFoldDB" id="A0A1G5G4J5"/>
<evidence type="ECO:0000313" key="5">
    <source>
        <dbReference type="Proteomes" id="UP000183047"/>
    </source>
</evidence>
<accession>A0A1G5G4J5</accession>
<keyword evidence="5" id="KW-1185">Reference proteome</keyword>
<proteinExistence type="inferred from homology"/>
<gene>
    <name evidence="4" type="ORF">SAMN02910451_02720</name>
</gene>
<dbReference type="InterPro" id="IPR000653">
    <property type="entry name" value="DegT/StrS_aminotransferase"/>
</dbReference>
<dbReference type="GO" id="GO:0000271">
    <property type="term" value="P:polysaccharide biosynthetic process"/>
    <property type="evidence" value="ECO:0007669"/>
    <property type="project" value="TreeGrafter"/>
</dbReference>
<dbReference type="GO" id="GO:0008483">
    <property type="term" value="F:transaminase activity"/>
    <property type="evidence" value="ECO:0007669"/>
    <property type="project" value="TreeGrafter"/>
</dbReference>
<evidence type="ECO:0000256" key="3">
    <source>
        <dbReference type="RuleBase" id="RU004508"/>
    </source>
</evidence>
<protein>
    <submittedName>
        <fullName evidence="4">dTDP-4-amino-4,6-dideoxygalactose transaminase</fullName>
    </submittedName>
</protein>
<dbReference type="OrthoDB" id="9810913at2"/>
<feature type="active site" description="Proton acceptor" evidence="1">
    <location>
        <position position="185"/>
    </location>
</feature>
<dbReference type="Gene3D" id="3.90.1150.10">
    <property type="entry name" value="Aspartate Aminotransferase, domain 1"/>
    <property type="match status" value="1"/>
</dbReference>
<reference evidence="5" key="1">
    <citation type="submission" date="2016-10" db="EMBL/GenBank/DDBJ databases">
        <authorList>
            <person name="Varghese N."/>
            <person name="Submissions S."/>
        </authorList>
    </citation>
    <scope>NUCLEOTIDE SEQUENCE [LARGE SCALE GENOMIC DNA]</scope>
    <source>
        <strain evidence="5">XBD2006</strain>
    </source>
</reference>
<dbReference type="GO" id="GO:0030170">
    <property type="term" value="F:pyridoxal phosphate binding"/>
    <property type="evidence" value="ECO:0007669"/>
    <property type="project" value="TreeGrafter"/>
</dbReference>
<dbReference type="Pfam" id="PF01041">
    <property type="entry name" value="DegT_DnrJ_EryC1"/>
    <property type="match status" value="1"/>
</dbReference>
<dbReference type="Proteomes" id="UP000183047">
    <property type="component" value="Unassembled WGS sequence"/>
</dbReference>
<dbReference type="PIRSF" id="PIRSF000390">
    <property type="entry name" value="PLP_StrS"/>
    <property type="match status" value="1"/>
</dbReference>
<dbReference type="PANTHER" id="PTHR30244:SF34">
    <property type="entry name" value="DTDP-4-AMINO-4,6-DIDEOXYGALACTOSE TRANSAMINASE"/>
    <property type="match status" value="1"/>
</dbReference>
<sequence length="377" mass="42854">MDIQLFKAKYEVEECLNEIRECLEVGWTGMGFKTVKFEEAWKQYTGLPYAHYLNSSTMGLYMAVDILKEEYGWSDGDEIISTPITFISTNHAIAKSNMKAVFADIDDTMCLDPKSVRERITDKTRAIMYVGLGGNVGNYNEIVEICKEHNLKFILDAAHMTGTRLNGKIPGKEADVVVYSFQAVKNLPTADSGMICFKDGKLDEIVRKKAWLGINKDTYARTQNMGNYKWRYDVEYVGEKGHGNSVMASIGLVQLKYVDRDNAYRRTICGWYRDRLAPYADKIKFTRIEDGCESSCHLFQILVDDRDALIVALNQAGISPGVHYVANTDYKMYSYGKGTCPHAEYVSEHTLSLPLNLYLSRSDVDYICDEVIKFLEK</sequence>
<evidence type="ECO:0000256" key="1">
    <source>
        <dbReference type="PIRSR" id="PIRSR000390-1"/>
    </source>
</evidence>
<keyword evidence="2 3" id="KW-0663">Pyridoxal phosphate</keyword>
<comment type="similarity">
    <text evidence="3">Belongs to the DegT/DnrJ/EryC1 family.</text>
</comment>
<dbReference type="CDD" id="cd00616">
    <property type="entry name" value="AHBA_syn"/>
    <property type="match status" value="1"/>
</dbReference>
<evidence type="ECO:0000256" key="2">
    <source>
        <dbReference type="PIRSR" id="PIRSR000390-2"/>
    </source>
</evidence>
<feature type="modified residue" description="N6-(pyridoxal phosphate)lysine" evidence="2">
    <location>
        <position position="185"/>
    </location>
</feature>
<organism evidence="4 5">
    <name type="scientific">Butyrivibrio hungatei</name>
    <dbReference type="NCBI Taxonomy" id="185008"/>
    <lineage>
        <taxon>Bacteria</taxon>
        <taxon>Bacillati</taxon>
        <taxon>Bacillota</taxon>
        <taxon>Clostridia</taxon>
        <taxon>Lachnospirales</taxon>
        <taxon>Lachnospiraceae</taxon>
        <taxon>Butyrivibrio</taxon>
    </lineage>
</organism>
<evidence type="ECO:0000313" key="4">
    <source>
        <dbReference type="EMBL" id="SCY46503.1"/>
    </source>
</evidence>
<name>A0A1G5G4J5_9FIRM</name>